<dbReference type="InterPro" id="IPR056119">
    <property type="entry name" value="DUF7702"/>
</dbReference>
<keyword evidence="1" id="KW-1133">Transmembrane helix</keyword>
<feature type="domain" description="DUF7702" evidence="2">
    <location>
        <begin position="5"/>
        <end position="228"/>
    </location>
</feature>
<evidence type="ECO:0000313" key="4">
    <source>
        <dbReference type="Proteomes" id="UP000055045"/>
    </source>
</evidence>
<feature type="transmembrane region" description="Helical" evidence="1">
    <location>
        <begin position="130"/>
        <end position="152"/>
    </location>
</feature>
<keyword evidence="1" id="KW-0472">Membrane</keyword>
<proteinExistence type="predicted"/>
<evidence type="ECO:0000259" key="2">
    <source>
        <dbReference type="Pfam" id="PF24800"/>
    </source>
</evidence>
<sequence length="271" mass="29185">MTNSTEGLELAEIIFYAIATIPAIYCFVKHGKHGLFGWLYVIVMCGLRLVGNSMAYHAMSTTGEPNVTASIINGIGLSPLLMASLGFLSESNHSIQRTLPAFLGGFGLLIPHLVIGAGIGLAAASSKHSILLEVGLVIFAIGWLIVVAFTFISWKANSASLRSDDEKKILLSVMIAMPLVGVRVIYAVASAFAHHSASGGSLPVRIIFGTLPEFLVMVNYLTAGVVTRNLPRNRMEQRPEPAHEYQMVRLVLHFLGGVLSCTEQKAARSEH</sequence>
<dbReference type="EMBL" id="LLXE01000003">
    <property type="protein sequence ID" value="KUM66833.1"/>
    <property type="molecule type" value="Genomic_DNA"/>
</dbReference>
<feature type="transmembrane region" description="Helical" evidence="1">
    <location>
        <begin position="206"/>
        <end position="226"/>
    </location>
</feature>
<keyword evidence="1" id="KW-0812">Transmembrane</keyword>
<reference evidence="3 4" key="1">
    <citation type="submission" date="2015-10" db="EMBL/GenBank/DDBJ databases">
        <title>Genome sequencing of Penicillium freii.</title>
        <authorList>
            <person name="Nguyen H.D."/>
            <person name="Visagie C.M."/>
            <person name="Seifert K.A."/>
        </authorList>
    </citation>
    <scope>NUCLEOTIDE SEQUENCE [LARGE SCALE GENOMIC DNA]</scope>
    <source>
        <strain evidence="3 4">DAOM 242723</strain>
    </source>
</reference>
<feature type="transmembrane region" description="Helical" evidence="1">
    <location>
        <begin position="35"/>
        <end position="55"/>
    </location>
</feature>
<dbReference type="Proteomes" id="UP000055045">
    <property type="component" value="Unassembled WGS sequence"/>
</dbReference>
<evidence type="ECO:0000256" key="1">
    <source>
        <dbReference type="SAM" id="Phobius"/>
    </source>
</evidence>
<evidence type="ECO:0000313" key="3">
    <source>
        <dbReference type="EMBL" id="KUM66833.1"/>
    </source>
</evidence>
<comment type="caution">
    <text evidence="3">The sequence shown here is derived from an EMBL/GenBank/DDBJ whole genome shotgun (WGS) entry which is preliminary data.</text>
</comment>
<gene>
    <name evidence="3" type="ORF">ACN42_g234</name>
</gene>
<dbReference type="AlphaFoldDB" id="A0A117NSW8"/>
<feature type="transmembrane region" description="Helical" evidence="1">
    <location>
        <begin position="173"/>
        <end position="194"/>
    </location>
</feature>
<dbReference type="PANTHER" id="PTHR42109:SF3">
    <property type="entry name" value="INTEGRAL MEMBRANE PROTEIN (AFU_ORTHOLOGUE AFUA_5G00100)"/>
    <property type="match status" value="1"/>
</dbReference>
<feature type="transmembrane region" description="Helical" evidence="1">
    <location>
        <begin position="101"/>
        <end position="124"/>
    </location>
</feature>
<accession>A0A117NSW8</accession>
<keyword evidence="4" id="KW-1185">Reference proteome</keyword>
<feature type="transmembrane region" description="Helical" evidence="1">
    <location>
        <begin position="67"/>
        <end position="89"/>
    </location>
</feature>
<protein>
    <recommendedName>
        <fullName evidence="2">DUF7702 domain-containing protein</fullName>
    </recommendedName>
</protein>
<name>A0A117NSW8_PENFR</name>
<feature type="transmembrane region" description="Helical" evidence="1">
    <location>
        <begin position="13"/>
        <end position="28"/>
    </location>
</feature>
<organism evidence="3 4">
    <name type="scientific">Penicillium freii</name>
    <dbReference type="NCBI Taxonomy" id="48697"/>
    <lineage>
        <taxon>Eukaryota</taxon>
        <taxon>Fungi</taxon>
        <taxon>Dikarya</taxon>
        <taxon>Ascomycota</taxon>
        <taxon>Pezizomycotina</taxon>
        <taxon>Eurotiomycetes</taxon>
        <taxon>Eurotiomycetidae</taxon>
        <taxon>Eurotiales</taxon>
        <taxon>Aspergillaceae</taxon>
        <taxon>Penicillium</taxon>
    </lineage>
</organism>
<dbReference type="Pfam" id="PF24800">
    <property type="entry name" value="DUF7702"/>
    <property type="match status" value="1"/>
</dbReference>
<dbReference type="PANTHER" id="PTHR42109">
    <property type="entry name" value="UNPLACED GENOMIC SCAFFOLD UM_SCAF_CONTIG_1.265, WHOLE GENOME SHOTGUN SEQUENCE"/>
    <property type="match status" value="1"/>
</dbReference>